<accession>A0A4R6IQL5</accession>
<dbReference type="AlphaFoldDB" id="A0A4R6IQL5"/>
<organism evidence="1 2">
    <name type="scientific">Pedobacter duraquae</name>
    <dbReference type="NCBI Taxonomy" id="425511"/>
    <lineage>
        <taxon>Bacteria</taxon>
        <taxon>Pseudomonadati</taxon>
        <taxon>Bacteroidota</taxon>
        <taxon>Sphingobacteriia</taxon>
        <taxon>Sphingobacteriales</taxon>
        <taxon>Sphingobacteriaceae</taxon>
        <taxon>Pedobacter</taxon>
    </lineage>
</organism>
<dbReference type="EMBL" id="SNWM01000001">
    <property type="protein sequence ID" value="TDO24664.1"/>
    <property type="molecule type" value="Genomic_DNA"/>
</dbReference>
<keyword evidence="2" id="KW-1185">Reference proteome</keyword>
<name>A0A4R6IQL5_9SPHI</name>
<sequence>MARRHDVFNYELCIGGLVAAVINLHSHHYEFCYFLSFKKSMKLYANDFTHPWDFPVPDTDFFDDVDDPIVQHSSRATLILIEFNNTMMLRHGLHDEEVMQSEALEKEVTRYLPSFYYSMQNKGYSRLLFMYERFFEESINTLYYYACALSMRTYDFPMKMRLEVDYTHPETLRYLNTDDSDVALLTDLIAALQKECKELYPLTKGKKTCSAGDGV</sequence>
<comment type="caution">
    <text evidence="1">The sequence shown here is derived from an EMBL/GenBank/DDBJ whole genome shotgun (WGS) entry which is preliminary data.</text>
</comment>
<protein>
    <submittedName>
        <fullName evidence="1">Uncharacterized protein</fullName>
    </submittedName>
</protein>
<dbReference type="OrthoDB" id="772257at2"/>
<dbReference type="RefSeq" id="WP_133552844.1">
    <property type="nucleotide sequence ID" value="NZ_SNWM01000001.1"/>
</dbReference>
<dbReference type="Proteomes" id="UP000295499">
    <property type="component" value="Unassembled WGS sequence"/>
</dbReference>
<gene>
    <name evidence="1" type="ORF">CLV32_0957</name>
</gene>
<evidence type="ECO:0000313" key="1">
    <source>
        <dbReference type="EMBL" id="TDO24664.1"/>
    </source>
</evidence>
<evidence type="ECO:0000313" key="2">
    <source>
        <dbReference type="Proteomes" id="UP000295499"/>
    </source>
</evidence>
<reference evidence="1 2" key="1">
    <citation type="submission" date="2019-03" db="EMBL/GenBank/DDBJ databases">
        <title>Genomic Encyclopedia of Archaeal and Bacterial Type Strains, Phase II (KMG-II): from individual species to whole genera.</title>
        <authorList>
            <person name="Goeker M."/>
        </authorList>
    </citation>
    <scope>NUCLEOTIDE SEQUENCE [LARGE SCALE GENOMIC DNA]</scope>
    <source>
        <strain evidence="1 2">DSM 19034</strain>
    </source>
</reference>
<proteinExistence type="predicted"/>